<dbReference type="EMBL" id="FRBN01000004">
    <property type="protein sequence ID" value="SHL04266.1"/>
    <property type="molecule type" value="Genomic_DNA"/>
</dbReference>
<dbReference type="InterPro" id="IPR041705">
    <property type="entry name" value="PIN_Sll0205"/>
</dbReference>
<feature type="domain" description="PIN" evidence="1">
    <location>
        <begin position="4"/>
        <end position="121"/>
    </location>
</feature>
<evidence type="ECO:0000313" key="3">
    <source>
        <dbReference type="Proteomes" id="UP000184191"/>
    </source>
</evidence>
<protein>
    <submittedName>
        <fullName evidence="2">PIN domain nuclease, a component of toxin-antitoxin system (PIN domain)</fullName>
    </submittedName>
</protein>
<name>A0A1M6XE93_9RHOB</name>
<dbReference type="PANTHER" id="PTHR36173">
    <property type="entry name" value="RIBONUCLEASE VAPC16-RELATED"/>
    <property type="match status" value="1"/>
</dbReference>
<dbReference type="RefSeq" id="WP_073195898.1">
    <property type="nucleotide sequence ID" value="NZ_FRBN01000004.1"/>
</dbReference>
<organism evidence="2 3">
    <name type="scientific">Roseovarius marisflavi</name>
    <dbReference type="NCBI Taxonomy" id="1054996"/>
    <lineage>
        <taxon>Bacteria</taxon>
        <taxon>Pseudomonadati</taxon>
        <taxon>Pseudomonadota</taxon>
        <taxon>Alphaproteobacteria</taxon>
        <taxon>Rhodobacterales</taxon>
        <taxon>Roseobacteraceae</taxon>
        <taxon>Roseovarius</taxon>
    </lineage>
</organism>
<dbReference type="PANTHER" id="PTHR36173:SF2">
    <property type="entry name" value="RIBONUCLEASE VAPC16"/>
    <property type="match status" value="1"/>
</dbReference>
<dbReference type="InterPro" id="IPR052919">
    <property type="entry name" value="TA_system_RNase"/>
</dbReference>
<dbReference type="Pfam" id="PF01850">
    <property type="entry name" value="PIN"/>
    <property type="match status" value="1"/>
</dbReference>
<dbReference type="SUPFAM" id="SSF88723">
    <property type="entry name" value="PIN domain-like"/>
    <property type="match status" value="1"/>
</dbReference>
<dbReference type="Proteomes" id="UP000184191">
    <property type="component" value="Unassembled WGS sequence"/>
</dbReference>
<accession>A0A1M6XE93</accession>
<keyword evidence="3" id="KW-1185">Reference proteome</keyword>
<evidence type="ECO:0000259" key="1">
    <source>
        <dbReference type="Pfam" id="PF01850"/>
    </source>
</evidence>
<gene>
    <name evidence="2" type="ORF">SAMN05444414_10467</name>
</gene>
<dbReference type="AlphaFoldDB" id="A0A1M6XE93"/>
<dbReference type="InterPro" id="IPR002716">
    <property type="entry name" value="PIN_dom"/>
</dbReference>
<proteinExistence type="predicted"/>
<dbReference type="Gene3D" id="3.40.50.1010">
    <property type="entry name" value="5'-nuclease"/>
    <property type="match status" value="1"/>
</dbReference>
<dbReference type="OrthoDB" id="9798990at2"/>
<dbReference type="InterPro" id="IPR029060">
    <property type="entry name" value="PIN-like_dom_sf"/>
</dbReference>
<evidence type="ECO:0000313" key="2">
    <source>
        <dbReference type="EMBL" id="SHL04266.1"/>
    </source>
</evidence>
<dbReference type="CDD" id="cd09872">
    <property type="entry name" value="PIN_Sll0205-like"/>
    <property type="match status" value="1"/>
</dbReference>
<dbReference type="STRING" id="1054996.SAMN05444414_10467"/>
<reference evidence="3" key="1">
    <citation type="submission" date="2016-11" db="EMBL/GenBank/DDBJ databases">
        <authorList>
            <person name="Varghese N."/>
            <person name="Submissions S."/>
        </authorList>
    </citation>
    <scope>NUCLEOTIDE SEQUENCE [LARGE SCALE GENOMIC DNA]</scope>
    <source>
        <strain evidence="3">DSM 29327</strain>
    </source>
</reference>
<sequence length="128" mass="14419">MNFLLDTHLLLWAAANDDLMSRKADQMIKNPQNRLWFSVASLWEITIKRALDRPDFRADAGQMRAGLLANGYEELQIDGRHWLALATLPPIHGDPFDRMLIAQAATEGMTLVTSDKKVAQYTGPIELV</sequence>